<reference evidence="8" key="1">
    <citation type="submission" date="2017-11" db="EMBL/GenBank/DDBJ databases">
        <title>Complete Genome Sequence of Kyrpidia sp. Strain EA-1, a thermophilic, hydrogen-oxidizing Bacterium, isolated from the Azores.</title>
        <authorList>
            <person name="Reiner J.E."/>
            <person name="Lapp C.J."/>
            <person name="Bunk B."/>
            <person name="Gescher J."/>
        </authorList>
    </citation>
    <scope>NUCLEOTIDE SEQUENCE [LARGE SCALE GENOMIC DNA]</scope>
    <source>
        <strain evidence="8">EA-1</strain>
    </source>
</reference>
<feature type="domain" description="Helicase C-terminal" evidence="6">
    <location>
        <begin position="506"/>
        <end position="647"/>
    </location>
</feature>
<dbReference type="Pfam" id="PF00271">
    <property type="entry name" value="Helicase_C"/>
    <property type="match status" value="1"/>
</dbReference>
<name>A0A2K8N576_9BACL</name>
<dbReference type="GO" id="GO:0003677">
    <property type="term" value="F:DNA binding"/>
    <property type="evidence" value="ECO:0007669"/>
    <property type="project" value="InterPro"/>
</dbReference>
<dbReference type="PROSITE" id="PS51194">
    <property type="entry name" value="HELICASE_CTER"/>
    <property type="match status" value="1"/>
</dbReference>
<evidence type="ECO:0000256" key="3">
    <source>
        <dbReference type="ARBA" id="ARBA00022806"/>
    </source>
</evidence>
<dbReference type="Gene3D" id="3.40.50.300">
    <property type="entry name" value="P-loop containing nucleotide triphosphate hydrolases"/>
    <property type="match status" value="2"/>
</dbReference>
<gene>
    <name evidence="7" type="ORF">CVV65_05475</name>
</gene>
<dbReference type="Proteomes" id="UP000231932">
    <property type="component" value="Chromosome"/>
</dbReference>
<evidence type="ECO:0000259" key="5">
    <source>
        <dbReference type="PROSITE" id="PS51192"/>
    </source>
</evidence>
<dbReference type="GO" id="GO:0016787">
    <property type="term" value="F:hydrolase activity"/>
    <property type="evidence" value="ECO:0007669"/>
    <property type="project" value="UniProtKB-KW"/>
</dbReference>
<dbReference type="InterPro" id="IPR006935">
    <property type="entry name" value="Helicase/UvrB_N"/>
</dbReference>
<sequence length="647" mass="74872">MDKQRLRDLEYRTYYASGQHDLLNEFYLPCLRLASNYDRAVGYFNSSILIPIKPGLEAIVKRSGKIRIMAGAQLTEEDISEIRKGYHEREILNAHLDKIYTELQERVEHDPDIANLCWLIKNDILDIRISVPNVAYLEERIGELIAPGIFHDKIGIISDASGDYVVFLGSNNESINGWARNIESFEVYCSWDTSVSARAFERHKYFERLWEGTLPGVRTFEFPDAYKNKLIAIAPPEFQWASKGSSQSWFTFVNNKWRHQEEAIAKFLSSRNGILEMATGTGKTKTAIGILNQLHSKQEIEKAIVTVRGTDLLDQWSSQLVLETNLAVYRHYESFRDIARFIASSGNSVLVISTDFLIENIHYIAGGINPETTIIICDEIHGFGSSSTVKALKGRIRPFKYRLGLSATPEREYDEEGNKFIMEEIGPVIFEFRLEDAIKRGILCEFDYFPLLYELTDEDRDRIHRLIAAHNARKKSGELVSDEELYRQLAQVRKNSLAKIPIFERFIRSRHHILDRCIIFVETHEFGTRVQDLLIRYKPEYHTYFAEDDRINLQRFARGEIDCLLTSQRISEGIDIQSVDNIVLFTADRSRLTTIQRIGRSLRINPNAPDKRAGVVDFICTDRKDDNTDFRRMQWLSELSKIRWEGR</sequence>
<dbReference type="EMBL" id="CP024955">
    <property type="protein sequence ID" value="ATY84473.1"/>
    <property type="molecule type" value="Genomic_DNA"/>
</dbReference>
<dbReference type="PANTHER" id="PTHR11274:SF0">
    <property type="entry name" value="GENERAL TRANSCRIPTION AND DNA REPAIR FACTOR IIH HELICASE SUBUNIT XPB"/>
    <property type="match status" value="1"/>
</dbReference>
<dbReference type="GO" id="GO:0004386">
    <property type="term" value="F:helicase activity"/>
    <property type="evidence" value="ECO:0007669"/>
    <property type="project" value="UniProtKB-KW"/>
</dbReference>
<evidence type="ECO:0000313" key="8">
    <source>
        <dbReference type="Proteomes" id="UP000231932"/>
    </source>
</evidence>
<dbReference type="CDD" id="cd09179">
    <property type="entry name" value="PLDc_N_DEXD_a"/>
    <property type="match status" value="1"/>
</dbReference>
<keyword evidence="4" id="KW-0067">ATP-binding</keyword>
<evidence type="ECO:0000256" key="4">
    <source>
        <dbReference type="ARBA" id="ARBA00022840"/>
    </source>
</evidence>
<dbReference type="InterPro" id="IPR050615">
    <property type="entry name" value="ATP-dep_DNA_Helicase"/>
</dbReference>
<evidence type="ECO:0000259" key="6">
    <source>
        <dbReference type="PROSITE" id="PS51194"/>
    </source>
</evidence>
<dbReference type="OrthoDB" id="9758243at2"/>
<dbReference type="InterPro" id="IPR014001">
    <property type="entry name" value="Helicase_ATP-bd"/>
</dbReference>
<evidence type="ECO:0000313" key="7">
    <source>
        <dbReference type="EMBL" id="ATY84473.1"/>
    </source>
</evidence>
<evidence type="ECO:0000256" key="2">
    <source>
        <dbReference type="ARBA" id="ARBA00022801"/>
    </source>
</evidence>
<protein>
    <submittedName>
        <fullName evidence="7">Uncharacterized protein</fullName>
    </submittedName>
</protein>
<dbReference type="Pfam" id="PF04851">
    <property type="entry name" value="ResIII"/>
    <property type="match status" value="1"/>
</dbReference>
<evidence type="ECO:0000256" key="1">
    <source>
        <dbReference type="ARBA" id="ARBA00022741"/>
    </source>
</evidence>
<dbReference type="InterPro" id="IPR001650">
    <property type="entry name" value="Helicase_C-like"/>
</dbReference>
<dbReference type="AlphaFoldDB" id="A0A2K8N576"/>
<dbReference type="PROSITE" id="PS51192">
    <property type="entry name" value="HELICASE_ATP_BIND_1"/>
    <property type="match status" value="1"/>
</dbReference>
<dbReference type="RefSeq" id="WP_100667293.1">
    <property type="nucleotide sequence ID" value="NZ_CP024955.1"/>
</dbReference>
<keyword evidence="1" id="KW-0547">Nucleotide-binding</keyword>
<proteinExistence type="predicted"/>
<dbReference type="InterPro" id="IPR027417">
    <property type="entry name" value="P-loop_NTPase"/>
</dbReference>
<accession>A0A2K8N576</accession>
<keyword evidence="2" id="KW-0378">Hydrolase</keyword>
<keyword evidence="8" id="KW-1185">Reference proteome</keyword>
<feature type="domain" description="Helicase ATP-binding" evidence="5">
    <location>
        <begin position="264"/>
        <end position="427"/>
    </location>
</feature>
<dbReference type="SMART" id="SM00490">
    <property type="entry name" value="HELICc"/>
    <property type="match status" value="1"/>
</dbReference>
<dbReference type="PANTHER" id="PTHR11274">
    <property type="entry name" value="RAD25/XP-B DNA REPAIR HELICASE"/>
    <property type="match status" value="1"/>
</dbReference>
<organism evidence="7 8">
    <name type="scientific">Kyrpidia spormannii</name>
    <dbReference type="NCBI Taxonomy" id="2055160"/>
    <lineage>
        <taxon>Bacteria</taxon>
        <taxon>Bacillati</taxon>
        <taxon>Bacillota</taxon>
        <taxon>Bacilli</taxon>
        <taxon>Bacillales</taxon>
        <taxon>Alicyclobacillaceae</taxon>
        <taxon>Kyrpidia</taxon>
    </lineage>
</organism>
<dbReference type="GO" id="GO:0005524">
    <property type="term" value="F:ATP binding"/>
    <property type="evidence" value="ECO:0007669"/>
    <property type="project" value="UniProtKB-KW"/>
</dbReference>
<dbReference type="SUPFAM" id="SSF52540">
    <property type="entry name" value="P-loop containing nucleoside triphosphate hydrolases"/>
    <property type="match status" value="1"/>
</dbReference>
<dbReference type="SMART" id="SM00487">
    <property type="entry name" value="DEXDc"/>
    <property type="match status" value="1"/>
</dbReference>
<dbReference type="KEGG" id="kyr:CVV65_05475"/>
<keyword evidence="3" id="KW-0347">Helicase</keyword>